<keyword evidence="4" id="KW-1185">Reference proteome</keyword>
<reference evidence="3 4" key="1">
    <citation type="submission" date="2018-08" db="EMBL/GenBank/DDBJ databases">
        <title>Microbacterium lemovicicum sp. nov., a bacterium isolated from a natural uranium-rich soil.</title>
        <authorList>
            <person name="ORTET P."/>
        </authorList>
    </citation>
    <scope>NUCLEOTIDE SEQUENCE [LARGE SCALE GENOMIC DNA]</scope>
    <source>
        <strain evidence="3 4">Viu22</strain>
    </source>
</reference>
<dbReference type="Pfam" id="PF13367">
    <property type="entry name" value="PrsW-protease"/>
    <property type="match status" value="1"/>
</dbReference>
<keyword evidence="2" id="KW-1133">Transmembrane helix</keyword>
<name>A0A3Q9J1J5_9MICO</name>
<dbReference type="RefSeq" id="WP_127095127.1">
    <property type="nucleotide sequence ID" value="NZ_CP031423.1"/>
</dbReference>
<keyword evidence="3" id="KW-0378">Hydrolase</keyword>
<evidence type="ECO:0000256" key="2">
    <source>
        <dbReference type="SAM" id="Phobius"/>
    </source>
</evidence>
<feature type="region of interest" description="Disordered" evidence="1">
    <location>
        <begin position="1"/>
        <end position="20"/>
    </location>
</feature>
<dbReference type="GO" id="GO:0006508">
    <property type="term" value="P:proteolysis"/>
    <property type="evidence" value="ECO:0007669"/>
    <property type="project" value="UniProtKB-KW"/>
</dbReference>
<dbReference type="KEGG" id="mlv:CVS47_01028"/>
<evidence type="ECO:0000256" key="1">
    <source>
        <dbReference type="SAM" id="MobiDB-lite"/>
    </source>
</evidence>
<dbReference type="EMBL" id="CP031423">
    <property type="protein sequence ID" value="AZS36427.1"/>
    <property type="molecule type" value="Genomic_DNA"/>
</dbReference>
<sequence length="389" mass="40613">MTSPSPLSRPHDGTPASIVRPPASPPVLPVVPRKGRSASIWLIAVTVVVLLAVAGYFLAALGPAASIAGMVLALIPLAGVLFAVRLIDRWEPEPRSLVILAVAWGAVVAVAIALGVDLLLTLVLGRADTPAAEALSSVVQAPLVEEFAKGLGVFLIFVTARRAFDGPVDGVVYGALVGAGFAFTENIQYFAVSLIEGGATQATVTFFLRGVLSPFAHVMFTAVTGFALGLAARRGLRAGQALGLWVAGMAGAAVLHALWNGSAAFFDFFALYATLQVPLFVLFVLGVLALRREEARLTRARLGEYAAVGWFTAQEVDMLATPAGRRAGIAWARSLPGDRAGTMKAFITEATALAAARQRALSGRDAAAARDEHVLLQRSVAARAALFAR</sequence>
<dbReference type="AlphaFoldDB" id="A0A3Q9J1J5"/>
<feature type="transmembrane region" description="Helical" evidence="2">
    <location>
        <begin position="99"/>
        <end position="127"/>
    </location>
</feature>
<feature type="transmembrane region" description="Helical" evidence="2">
    <location>
        <begin position="40"/>
        <end position="61"/>
    </location>
</feature>
<evidence type="ECO:0000313" key="4">
    <source>
        <dbReference type="Proteomes" id="UP000276888"/>
    </source>
</evidence>
<dbReference type="GO" id="GO:0008233">
    <property type="term" value="F:peptidase activity"/>
    <property type="evidence" value="ECO:0007669"/>
    <property type="project" value="UniProtKB-KW"/>
</dbReference>
<feature type="transmembrane region" description="Helical" evidence="2">
    <location>
        <begin position="211"/>
        <end position="230"/>
    </location>
</feature>
<dbReference type="PANTHER" id="PTHR36844">
    <property type="entry name" value="PROTEASE PRSW"/>
    <property type="match status" value="1"/>
</dbReference>
<dbReference type="EC" id="3.4.-.-" evidence="3"/>
<dbReference type="PANTHER" id="PTHR36844:SF1">
    <property type="entry name" value="PROTEASE PRSW"/>
    <property type="match status" value="1"/>
</dbReference>
<proteinExistence type="predicted"/>
<keyword evidence="2" id="KW-0472">Membrane</keyword>
<dbReference type="InterPro" id="IPR026898">
    <property type="entry name" value="PrsW"/>
</dbReference>
<evidence type="ECO:0000313" key="3">
    <source>
        <dbReference type="EMBL" id="AZS36427.1"/>
    </source>
</evidence>
<feature type="transmembrane region" description="Helical" evidence="2">
    <location>
        <begin position="265"/>
        <end position="290"/>
    </location>
</feature>
<accession>A0A3Q9J1J5</accession>
<feature type="transmembrane region" description="Helical" evidence="2">
    <location>
        <begin position="171"/>
        <end position="191"/>
    </location>
</feature>
<organism evidence="3 4">
    <name type="scientific">Microbacterium lemovicicum</name>
    <dbReference type="NCBI Taxonomy" id="1072463"/>
    <lineage>
        <taxon>Bacteria</taxon>
        <taxon>Bacillati</taxon>
        <taxon>Actinomycetota</taxon>
        <taxon>Actinomycetes</taxon>
        <taxon>Micrococcales</taxon>
        <taxon>Microbacteriaceae</taxon>
        <taxon>Microbacterium</taxon>
    </lineage>
</organism>
<feature type="transmembrane region" description="Helical" evidence="2">
    <location>
        <begin position="67"/>
        <end position="87"/>
    </location>
</feature>
<keyword evidence="2" id="KW-0812">Transmembrane</keyword>
<feature type="transmembrane region" description="Helical" evidence="2">
    <location>
        <begin position="242"/>
        <end position="259"/>
    </location>
</feature>
<gene>
    <name evidence="3" type="primary">prsW</name>
    <name evidence="3" type="ORF">CVS47_01028</name>
</gene>
<keyword evidence="3" id="KW-0645">Protease</keyword>
<dbReference type="OrthoDB" id="9785431at2"/>
<protein>
    <submittedName>
        <fullName evidence="3">Protease PrsW</fullName>
        <ecNumber evidence="3">3.4.-.-</ecNumber>
    </submittedName>
</protein>
<dbReference type="Proteomes" id="UP000276888">
    <property type="component" value="Chromosome"/>
</dbReference>